<proteinExistence type="predicted"/>
<evidence type="ECO:0000313" key="2">
    <source>
        <dbReference type="Proteomes" id="UP000276133"/>
    </source>
</evidence>
<sequence>MTQSCPNISVTHLKKSIRDYYLVMHDVGRIKDEMYTIQKRFIYLKNLFKSSSVDAKLTLFWCHEKV</sequence>
<keyword evidence="2" id="KW-1185">Reference proteome</keyword>
<evidence type="ECO:0000313" key="1">
    <source>
        <dbReference type="EMBL" id="RNA43986.1"/>
    </source>
</evidence>
<reference evidence="1 2" key="1">
    <citation type="journal article" date="2018" name="Sci. Rep.">
        <title>Genomic signatures of local adaptation to the degree of environmental predictability in rotifers.</title>
        <authorList>
            <person name="Franch-Gras L."/>
            <person name="Hahn C."/>
            <person name="Garcia-Roger E.M."/>
            <person name="Carmona M.J."/>
            <person name="Serra M."/>
            <person name="Gomez A."/>
        </authorList>
    </citation>
    <scope>NUCLEOTIDE SEQUENCE [LARGE SCALE GENOMIC DNA]</scope>
    <source>
        <strain evidence="1">HYR1</strain>
    </source>
</reference>
<protein>
    <submittedName>
        <fullName evidence="1">Uncharacterized protein</fullName>
    </submittedName>
</protein>
<comment type="caution">
    <text evidence="1">The sequence shown here is derived from an EMBL/GenBank/DDBJ whole genome shotgun (WGS) entry which is preliminary data.</text>
</comment>
<dbReference type="EMBL" id="REGN01000166">
    <property type="protein sequence ID" value="RNA43986.1"/>
    <property type="molecule type" value="Genomic_DNA"/>
</dbReference>
<dbReference type="Proteomes" id="UP000276133">
    <property type="component" value="Unassembled WGS sequence"/>
</dbReference>
<name>A0A3M7T7I2_BRAPC</name>
<gene>
    <name evidence="1" type="ORF">BpHYR1_032079</name>
</gene>
<accession>A0A3M7T7I2</accession>
<dbReference type="AlphaFoldDB" id="A0A3M7T7I2"/>
<organism evidence="1 2">
    <name type="scientific">Brachionus plicatilis</name>
    <name type="common">Marine rotifer</name>
    <name type="synonym">Brachionus muelleri</name>
    <dbReference type="NCBI Taxonomy" id="10195"/>
    <lineage>
        <taxon>Eukaryota</taxon>
        <taxon>Metazoa</taxon>
        <taxon>Spiralia</taxon>
        <taxon>Gnathifera</taxon>
        <taxon>Rotifera</taxon>
        <taxon>Eurotatoria</taxon>
        <taxon>Monogononta</taxon>
        <taxon>Pseudotrocha</taxon>
        <taxon>Ploima</taxon>
        <taxon>Brachionidae</taxon>
        <taxon>Brachionus</taxon>
    </lineage>
</organism>